<evidence type="ECO:0000313" key="1">
    <source>
        <dbReference type="EMBL" id="QHC35386.1"/>
    </source>
</evidence>
<dbReference type="RefSeq" id="WP_159261848.1">
    <property type="nucleotide sequence ID" value="NZ_CP041348.1"/>
</dbReference>
<sequence>MTVPLHAVSLGEAQDLQSAVLRRQDCERQMRAALSSSPTPGLVLTHAERWRIRHCIAQLTRALDAEDIALHQISRHRAASHTPNRKETAA</sequence>
<accession>A0A857FMG4</accession>
<name>A0A857FMG4_KOMXY</name>
<proteinExistence type="predicted"/>
<dbReference type="Proteomes" id="UP000464674">
    <property type="component" value="Chromosome"/>
</dbReference>
<evidence type="ECO:0000313" key="2">
    <source>
        <dbReference type="Proteomes" id="UP000464674"/>
    </source>
</evidence>
<dbReference type="EMBL" id="CP041348">
    <property type="protein sequence ID" value="QHC35386.1"/>
    <property type="molecule type" value="Genomic_DNA"/>
</dbReference>
<organism evidence="1 2">
    <name type="scientific">Komagataeibacter xylinus</name>
    <name type="common">Gluconacetobacter xylinus</name>
    <dbReference type="NCBI Taxonomy" id="28448"/>
    <lineage>
        <taxon>Bacteria</taxon>
        <taxon>Pseudomonadati</taxon>
        <taxon>Pseudomonadota</taxon>
        <taxon>Alphaproteobacteria</taxon>
        <taxon>Acetobacterales</taxon>
        <taxon>Acetobacteraceae</taxon>
        <taxon>Komagataeibacter</taxon>
    </lineage>
</organism>
<dbReference type="OrthoDB" id="7277726at2"/>
<protein>
    <submittedName>
        <fullName evidence="1">Uncharacterized protein</fullName>
    </submittedName>
</protein>
<reference evidence="1 2" key="1">
    <citation type="journal article" date="2020" name="Carbohydr. Polym.">
        <title>Characterization and optimization of production of bacterial cellulose from strain CGMCC 17276 based on whole-genome analysis.</title>
        <authorList>
            <person name="Lu T."/>
            <person name="Gao H."/>
            <person name="Liao B."/>
            <person name="Wu J."/>
            <person name="Zhang W."/>
            <person name="Huang J."/>
            <person name="Liu M."/>
            <person name="Huang J."/>
            <person name="Chang Z."/>
            <person name="Jin M."/>
            <person name="Yi Z."/>
            <person name="Jiang D."/>
        </authorList>
    </citation>
    <scope>NUCLEOTIDE SEQUENCE [LARGE SCALE GENOMIC DNA]</scope>
    <source>
        <strain evidence="1 2">CGMCC 17276</strain>
    </source>
</reference>
<gene>
    <name evidence="1" type="ORF">FMA36_07600</name>
</gene>
<dbReference type="AlphaFoldDB" id="A0A857FMG4"/>